<sequence>MGTTEQCNAMDNHQFITPMKLVRNMDDMLQWDKSEAHFEYLGFIYAVNDAVKGKSNAQGGTNVSEGINKVLQLLDQLSQWVDDIPAIQQPQRFGNIAFREWYNKLKSEAIPLLHQVLPENLHRGVPEIMIYLVEGFGNSTRIDYGTGHELSFVMFLCALFKIGYLKEEDMPATACKVFVKYLELARKLQVTYRMEPAGSHGVWSLDDYQFVPFIWGSAQFIGNPKFEPTSFLKDSIVNAYAHDYMFLACIQYINQVKTGPFAEHSNQLWSVSGVSGWSKINGGLIKMYKGEVLSKFPLVQHIYFGSLFTLKSCELGASTRRPRLSGTAPPNILAPPSGKPGSASEFKQPASSTKALAEENSITEDN</sequence>
<dbReference type="Proteomes" id="UP001153737">
    <property type="component" value="Chromosome 7"/>
</dbReference>
<evidence type="ECO:0000256" key="4">
    <source>
        <dbReference type="ARBA" id="ARBA00013194"/>
    </source>
</evidence>
<dbReference type="GO" id="GO:0000159">
    <property type="term" value="C:protein phosphatase type 2A complex"/>
    <property type="evidence" value="ECO:0007669"/>
    <property type="project" value="TreeGrafter"/>
</dbReference>
<dbReference type="InterPro" id="IPR037218">
    <property type="entry name" value="PTPA_sf"/>
</dbReference>
<reference evidence="12" key="2">
    <citation type="submission" date="2022-10" db="EMBL/GenBank/DDBJ databases">
        <authorList>
            <consortium name="ENA_rothamsted_submissions"/>
            <consortium name="culmorum"/>
            <person name="King R."/>
        </authorList>
    </citation>
    <scope>NUCLEOTIDE SEQUENCE</scope>
</reference>
<protein>
    <recommendedName>
        <fullName evidence="8 10">Serine/threonine-protein phosphatase 2A activator</fullName>
        <ecNumber evidence="4 10">5.2.1.8</ecNumber>
    </recommendedName>
    <alternativeName>
        <fullName evidence="9 10">Phosphotyrosyl phosphatase activator</fullName>
    </alternativeName>
</protein>
<evidence type="ECO:0000256" key="11">
    <source>
        <dbReference type="SAM" id="MobiDB-lite"/>
    </source>
</evidence>
<comment type="subcellular location">
    <subcellularLocation>
        <location evidence="2 10">Cytoplasm</location>
    </subcellularLocation>
</comment>
<keyword evidence="5 10" id="KW-0963">Cytoplasm</keyword>
<comment type="function">
    <text evidence="10">PPIases accelerate the folding of proteins. It catalyzes the cis-trans isomerization of proline imidic peptide bonds in oligopeptides.</text>
</comment>
<comment type="catalytic activity">
    <reaction evidence="1 10">
        <text>[protein]-peptidylproline (omega=180) = [protein]-peptidylproline (omega=0)</text>
        <dbReference type="Rhea" id="RHEA:16237"/>
        <dbReference type="Rhea" id="RHEA-COMP:10747"/>
        <dbReference type="Rhea" id="RHEA-COMP:10748"/>
        <dbReference type="ChEBI" id="CHEBI:83833"/>
        <dbReference type="ChEBI" id="CHEBI:83834"/>
        <dbReference type="EC" id="5.2.1.8"/>
    </reaction>
</comment>
<accession>A0A9P0GSB9</accession>
<dbReference type="GO" id="GO:0005737">
    <property type="term" value="C:cytoplasm"/>
    <property type="evidence" value="ECO:0007669"/>
    <property type="project" value="UniProtKB-SubCell"/>
</dbReference>
<dbReference type="EC" id="5.2.1.8" evidence="4 10"/>
<dbReference type="PANTHER" id="PTHR10012">
    <property type="entry name" value="SERINE/THREONINE-PROTEIN PHOSPHATASE 2A REGULATORY SUBUNIT B"/>
    <property type="match status" value="1"/>
</dbReference>
<evidence type="ECO:0000256" key="10">
    <source>
        <dbReference type="RuleBase" id="RU361210"/>
    </source>
</evidence>
<dbReference type="EMBL" id="OU896713">
    <property type="protein sequence ID" value="CAH1175715.1"/>
    <property type="molecule type" value="Genomic_DNA"/>
</dbReference>
<comment type="similarity">
    <text evidence="3 10">Belongs to the PTPA-type PPIase family.</text>
</comment>
<dbReference type="GO" id="GO:0003755">
    <property type="term" value="F:peptidyl-prolyl cis-trans isomerase activity"/>
    <property type="evidence" value="ECO:0007669"/>
    <property type="project" value="UniProtKB-KW"/>
</dbReference>
<dbReference type="SUPFAM" id="SSF140984">
    <property type="entry name" value="PTPA-like"/>
    <property type="match status" value="1"/>
</dbReference>
<evidence type="ECO:0000256" key="1">
    <source>
        <dbReference type="ARBA" id="ARBA00000971"/>
    </source>
</evidence>
<dbReference type="FunFam" id="1.20.120.1150:FF:000002">
    <property type="entry name" value="Serine/threonine-protein phosphatase 2A activator"/>
    <property type="match status" value="1"/>
</dbReference>
<name>A0A9P0GSB9_PHACE</name>
<reference evidence="12" key="1">
    <citation type="submission" date="2022-01" db="EMBL/GenBank/DDBJ databases">
        <authorList>
            <person name="King R."/>
        </authorList>
    </citation>
    <scope>NUCLEOTIDE SEQUENCE</scope>
</reference>
<evidence type="ECO:0000256" key="6">
    <source>
        <dbReference type="ARBA" id="ARBA00023110"/>
    </source>
</evidence>
<evidence type="ECO:0000256" key="9">
    <source>
        <dbReference type="ARBA" id="ARBA00044820"/>
    </source>
</evidence>
<keyword evidence="13" id="KW-1185">Reference proteome</keyword>
<keyword evidence="6 10" id="KW-0697">Rotamase</keyword>
<dbReference type="GO" id="GO:0007052">
    <property type="term" value="P:mitotic spindle organization"/>
    <property type="evidence" value="ECO:0007669"/>
    <property type="project" value="TreeGrafter"/>
</dbReference>
<dbReference type="AlphaFoldDB" id="A0A9P0GSB9"/>
<dbReference type="OrthoDB" id="16120at2759"/>
<evidence type="ECO:0000256" key="7">
    <source>
        <dbReference type="ARBA" id="ARBA00023235"/>
    </source>
</evidence>
<dbReference type="PANTHER" id="PTHR10012:SF0">
    <property type="entry name" value="SERINE_THREONINE-PROTEIN PHOSPHATASE 2A ACTIVATOR"/>
    <property type="match status" value="1"/>
</dbReference>
<dbReference type="PIRSF" id="PIRSF016325">
    <property type="entry name" value="Phstyr_phstse_ac"/>
    <property type="match status" value="1"/>
</dbReference>
<dbReference type="Gene3D" id="1.20.120.1150">
    <property type="match status" value="1"/>
</dbReference>
<evidence type="ECO:0000256" key="5">
    <source>
        <dbReference type="ARBA" id="ARBA00022490"/>
    </source>
</evidence>
<dbReference type="GO" id="GO:0005634">
    <property type="term" value="C:nucleus"/>
    <property type="evidence" value="ECO:0007669"/>
    <property type="project" value="TreeGrafter"/>
</dbReference>
<dbReference type="Pfam" id="PF03095">
    <property type="entry name" value="PTPA"/>
    <property type="match status" value="1"/>
</dbReference>
<evidence type="ECO:0000256" key="8">
    <source>
        <dbReference type="ARBA" id="ARBA00044786"/>
    </source>
</evidence>
<evidence type="ECO:0000313" key="12">
    <source>
        <dbReference type="EMBL" id="CAH1175715.1"/>
    </source>
</evidence>
<dbReference type="CDD" id="cd04087">
    <property type="entry name" value="PTPA"/>
    <property type="match status" value="1"/>
</dbReference>
<keyword evidence="7 10" id="KW-0413">Isomerase</keyword>
<feature type="region of interest" description="Disordered" evidence="11">
    <location>
        <begin position="321"/>
        <end position="366"/>
    </location>
</feature>
<proteinExistence type="inferred from homology"/>
<evidence type="ECO:0000256" key="2">
    <source>
        <dbReference type="ARBA" id="ARBA00004496"/>
    </source>
</evidence>
<dbReference type="InterPro" id="IPR043170">
    <property type="entry name" value="PTPA_C_lid"/>
</dbReference>
<dbReference type="InterPro" id="IPR004327">
    <property type="entry name" value="Phstyr_phstse_ac"/>
</dbReference>
<dbReference type="GO" id="GO:0008160">
    <property type="term" value="F:protein tyrosine phosphatase activator activity"/>
    <property type="evidence" value="ECO:0007669"/>
    <property type="project" value="TreeGrafter"/>
</dbReference>
<organism evidence="12 13">
    <name type="scientific">Phaedon cochleariae</name>
    <name type="common">Mustard beetle</name>
    <dbReference type="NCBI Taxonomy" id="80249"/>
    <lineage>
        <taxon>Eukaryota</taxon>
        <taxon>Metazoa</taxon>
        <taxon>Ecdysozoa</taxon>
        <taxon>Arthropoda</taxon>
        <taxon>Hexapoda</taxon>
        <taxon>Insecta</taxon>
        <taxon>Pterygota</taxon>
        <taxon>Neoptera</taxon>
        <taxon>Endopterygota</taxon>
        <taxon>Coleoptera</taxon>
        <taxon>Polyphaga</taxon>
        <taxon>Cucujiformia</taxon>
        <taxon>Chrysomeloidea</taxon>
        <taxon>Chrysomelidae</taxon>
        <taxon>Chrysomelinae</taxon>
        <taxon>Chrysomelini</taxon>
        <taxon>Phaedon</taxon>
    </lineage>
</organism>
<evidence type="ECO:0000313" key="13">
    <source>
        <dbReference type="Proteomes" id="UP001153737"/>
    </source>
</evidence>
<evidence type="ECO:0000256" key="3">
    <source>
        <dbReference type="ARBA" id="ARBA00011019"/>
    </source>
</evidence>
<gene>
    <name evidence="12" type="ORF">PHAECO_LOCUS11448</name>
</gene>